<dbReference type="EMBL" id="ABOX02000034">
    <property type="protein sequence ID" value="EEF59019.1"/>
    <property type="molecule type" value="Genomic_DNA"/>
</dbReference>
<dbReference type="AlphaFoldDB" id="B9XMH7"/>
<protein>
    <submittedName>
        <fullName evidence="2">Uncharacterized protein</fullName>
    </submittedName>
</protein>
<gene>
    <name evidence="2" type="ORF">Cflav_PD2068</name>
</gene>
<comment type="caution">
    <text evidence="2">The sequence shown here is derived from an EMBL/GenBank/DDBJ whole genome shotgun (WGS) entry which is preliminary data.</text>
</comment>
<dbReference type="STRING" id="320771.Cflav_PD2068"/>
<proteinExistence type="predicted"/>
<evidence type="ECO:0000256" key="1">
    <source>
        <dbReference type="SAM" id="MobiDB-lite"/>
    </source>
</evidence>
<evidence type="ECO:0000313" key="3">
    <source>
        <dbReference type="Proteomes" id="UP000003688"/>
    </source>
</evidence>
<sequence>MNRDSGRLLSPQPIKGKHYADNDENNTKDHMAALELKIRHNKPENGQCYNDSKPHIFILC</sequence>
<dbReference type="Proteomes" id="UP000003688">
    <property type="component" value="Unassembled WGS sequence"/>
</dbReference>
<name>B9XMH7_PEDPL</name>
<organism evidence="2 3">
    <name type="scientific">Pedosphaera parvula (strain Ellin514)</name>
    <dbReference type="NCBI Taxonomy" id="320771"/>
    <lineage>
        <taxon>Bacteria</taxon>
        <taxon>Pseudomonadati</taxon>
        <taxon>Verrucomicrobiota</taxon>
        <taxon>Pedosphaerae</taxon>
        <taxon>Pedosphaerales</taxon>
        <taxon>Pedosphaeraceae</taxon>
        <taxon>Pedosphaera</taxon>
    </lineage>
</organism>
<feature type="compositionally biased region" description="Basic and acidic residues" evidence="1">
    <location>
        <begin position="18"/>
        <end position="27"/>
    </location>
</feature>
<accession>B9XMH7</accession>
<reference evidence="2 3" key="1">
    <citation type="journal article" date="2011" name="J. Bacteriol.">
        <title>Genome sequence of 'Pedosphaera parvula' Ellin514, an aerobic Verrucomicrobial isolate from pasture soil.</title>
        <authorList>
            <person name="Kant R."/>
            <person name="van Passel M.W."/>
            <person name="Sangwan P."/>
            <person name="Palva A."/>
            <person name="Lucas S."/>
            <person name="Copeland A."/>
            <person name="Lapidus A."/>
            <person name="Glavina Del Rio T."/>
            <person name="Dalin E."/>
            <person name="Tice H."/>
            <person name="Bruce D."/>
            <person name="Goodwin L."/>
            <person name="Pitluck S."/>
            <person name="Chertkov O."/>
            <person name="Larimer F.W."/>
            <person name="Land M.L."/>
            <person name="Hauser L."/>
            <person name="Brettin T.S."/>
            <person name="Detter J.C."/>
            <person name="Han S."/>
            <person name="de Vos W.M."/>
            <person name="Janssen P.H."/>
            <person name="Smidt H."/>
        </authorList>
    </citation>
    <scope>NUCLEOTIDE SEQUENCE [LARGE SCALE GENOMIC DNA]</scope>
    <source>
        <strain evidence="2 3">Ellin514</strain>
    </source>
</reference>
<evidence type="ECO:0000313" key="2">
    <source>
        <dbReference type="EMBL" id="EEF59019.1"/>
    </source>
</evidence>
<keyword evidence="3" id="KW-1185">Reference proteome</keyword>
<feature type="region of interest" description="Disordered" evidence="1">
    <location>
        <begin position="1"/>
        <end position="27"/>
    </location>
</feature>